<dbReference type="AlphaFoldDB" id="A0A0B7NEX4"/>
<accession>A0A0B7NEX4</accession>
<sequence length="440" mass="50110">MGPQIKKFFSSIKDSVYYLKPKICDEIGDCLAENSATMPLIFEGILIDVFSSGSRARGVDWLLFLKYFVGTVLVDYVRYKSKISQEVVAEAKKALQAVSLICSICLQHVITKEDIQHLEALIILWHNFLRTHMPATVFTINQHYLVHIVTFIKKMGPLPQISCRSLERRIQFMKSEIRSCSHVEKNAENIFLRNSYHNQKKRSTANFFHGLDNKISLTFGAAGILNNSTESAYLLFLLSSHYNVSIQDLEQNTFSIAHSVCLGKKKTSDCSLNPPPTHSVCLGKNKIFDSSLNPPPRKKKLAKYALAKSAAHGDLPCLIKVLLIFHHEHAEKRSTFVYCQVYQNVTVSFSGIPECEFDDSNSDTFGKNWDVRLLALDDLITSVAILKSPLSNKLFFFWPNMKRVGLQVDCNDRTSSYEHAYDDETIHDPPRKRQKRSRHL</sequence>
<proteinExistence type="predicted"/>
<feature type="region of interest" description="Disordered" evidence="1">
    <location>
        <begin position="421"/>
        <end position="440"/>
    </location>
</feature>
<feature type="compositionally biased region" description="Basic and acidic residues" evidence="1">
    <location>
        <begin position="421"/>
        <end position="431"/>
    </location>
</feature>
<evidence type="ECO:0000259" key="2">
    <source>
        <dbReference type="Pfam" id="PF13960"/>
    </source>
</evidence>
<dbReference type="EMBL" id="LN733568">
    <property type="protein sequence ID" value="CEP17061.1"/>
    <property type="molecule type" value="Genomic_DNA"/>
</dbReference>
<organism evidence="3 4">
    <name type="scientific">Parasitella parasitica</name>
    <dbReference type="NCBI Taxonomy" id="35722"/>
    <lineage>
        <taxon>Eukaryota</taxon>
        <taxon>Fungi</taxon>
        <taxon>Fungi incertae sedis</taxon>
        <taxon>Mucoromycota</taxon>
        <taxon>Mucoromycotina</taxon>
        <taxon>Mucoromycetes</taxon>
        <taxon>Mucorales</taxon>
        <taxon>Mucorineae</taxon>
        <taxon>Mucoraceae</taxon>
        <taxon>Parasitella</taxon>
    </lineage>
</organism>
<evidence type="ECO:0000313" key="4">
    <source>
        <dbReference type="Proteomes" id="UP000054107"/>
    </source>
</evidence>
<keyword evidence="4" id="KW-1185">Reference proteome</keyword>
<dbReference type="Pfam" id="PF13960">
    <property type="entry name" value="DUF4218"/>
    <property type="match status" value="1"/>
</dbReference>
<dbReference type="OrthoDB" id="2271837at2759"/>
<evidence type="ECO:0000256" key="1">
    <source>
        <dbReference type="SAM" id="MobiDB-lite"/>
    </source>
</evidence>
<dbReference type="Proteomes" id="UP000054107">
    <property type="component" value="Unassembled WGS sequence"/>
</dbReference>
<protein>
    <recommendedName>
        <fullName evidence="2">DUF4218 domain-containing protein</fullName>
    </recommendedName>
</protein>
<evidence type="ECO:0000313" key="3">
    <source>
        <dbReference type="EMBL" id="CEP17061.1"/>
    </source>
</evidence>
<gene>
    <name evidence="3" type="primary">PARPA_11351.1 scaffold 43929</name>
</gene>
<reference evidence="3 4" key="1">
    <citation type="submission" date="2014-09" db="EMBL/GenBank/DDBJ databases">
        <authorList>
            <person name="Ellenberger Sabrina"/>
        </authorList>
    </citation>
    <scope>NUCLEOTIDE SEQUENCE [LARGE SCALE GENOMIC DNA]</scope>
    <source>
        <strain evidence="3 4">CBS 412.66</strain>
    </source>
</reference>
<dbReference type="InterPro" id="IPR025452">
    <property type="entry name" value="DUF4218"/>
</dbReference>
<feature type="domain" description="DUF4218" evidence="2">
    <location>
        <begin position="108"/>
        <end position="185"/>
    </location>
</feature>
<dbReference type="STRING" id="35722.A0A0B7NEX4"/>
<name>A0A0B7NEX4_9FUNG</name>